<reference evidence="1 2" key="1">
    <citation type="submission" date="2014-06" db="EMBL/GenBank/DDBJ databases">
        <authorList>
            <consortium name="DOE Joint Genome Institute"/>
            <person name="Kuo A."/>
            <person name="Kohler A."/>
            <person name="Nagy L.G."/>
            <person name="Floudas D."/>
            <person name="Copeland A."/>
            <person name="Barry K.W."/>
            <person name="Cichocki N."/>
            <person name="Veneault-Fourrey C."/>
            <person name="LaButti K."/>
            <person name="Lindquist E.A."/>
            <person name="Lipzen A."/>
            <person name="Lundell T."/>
            <person name="Morin E."/>
            <person name="Murat C."/>
            <person name="Sun H."/>
            <person name="Tunlid A."/>
            <person name="Henrissat B."/>
            <person name="Grigoriev I.V."/>
            <person name="Hibbett D.S."/>
            <person name="Martin F."/>
            <person name="Nordberg H.P."/>
            <person name="Cantor M.N."/>
            <person name="Hua S.X."/>
        </authorList>
    </citation>
    <scope>NUCLEOTIDE SEQUENCE [LARGE SCALE GENOMIC DNA]</scope>
    <source>
        <strain evidence="1 2">ATCC 200175</strain>
    </source>
</reference>
<proteinExistence type="predicted"/>
<dbReference type="HOGENOM" id="CLU_460061_0_0_1"/>
<dbReference type="PANTHER" id="PTHR33129:SF1">
    <property type="entry name" value="ATP-BINDING PROTEIN"/>
    <property type="match status" value="1"/>
</dbReference>
<dbReference type="InterPro" id="IPR052980">
    <property type="entry name" value="Crinkler_effector"/>
</dbReference>
<organism evidence="1 2">
    <name type="scientific">Paxillus involutus ATCC 200175</name>
    <dbReference type="NCBI Taxonomy" id="664439"/>
    <lineage>
        <taxon>Eukaryota</taxon>
        <taxon>Fungi</taxon>
        <taxon>Dikarya</taxon>
        <taxon>Basidiomycota</taxon>
        <taxon>Agaricomycotina</taxon>
        <taxon>Agaricomycetes</taxon>
        <taxon>Agaricomycetidae</taxon>
        <taxon>Boletales</taxon>
        <taxon>Paxilineae</taxon>
        <taxon>Paxillaceae</taxon>
        <taxon>Paxillus</taxon>
    </lineage>
</organism>
<dbReference type="Proteomes" id="UP000053647">
    <property type="component" value="Unassembled WGS sequence"/>
</dbReference>
<gene>
    <name evidence="1" type="ORF">PAXINDRAFT_101828</name>
</gene>
<dbReference type="InterPro" id="IPR027417">
    <property type="entry name" value="P-loop_NTPase"/>
</dbReference>
<dbReference type="SUPFAM" id="SSF52540">
    <property type="entry name" value="P-loop containing nucleoside triphosphate hydrolases"/>
    <property type="match status" value="1"/>
</dbReference>
<reference evidence="2" key="2">
    <citation type="submission" date="2015-01" db="EMBL/GenBank/DDBJ databases">
        <title>Evolutionary Origins and Diversification of the Mycorrhizal Mutualists.</title>
        <authorList>
            <consortium name="DOE Joint Genome Institute"/>
            <consortium name="Mycorrhizal Genomics Consortium"/>
            <person name="Kohler A."/>
            <person name="Kuo A."/>
            <person name="Nagy L.G."/>
            <person name="Floudas D."/>
            <person name="Copeland A."/>
            <person name="Barry K.W."/>
            <person name="Cichocki N."/>
            <person name="Veneault-Fourrey C."/>
            <person name="LaButti K."/>
            <person name="Lindquist E.A."/>
            <person name="Lipzen A."/>
            <person name="Lundell T."/>
            <person name="Morin E."/>
            <person name="Murat C."/>
            <person name="Riley R."/>
            <person name="Ohm R."/>
            <person name="Sun H."/>
            <person name="Tunlid A."/>
            <person name="Henrissat B."/>
            <person name="Grigoriev I.V."/>
            <person name="Hibbett D.S."/>
            <person name="Martin F."/>
        </authorList>
    </citation>
    <scope>NUCLEOTIDE SEQUENCE [LARGE SCALE GENOMIC DNA]</scope>
    <source>
        <strain evidence="2">ATCC 200175</strain>
    </source>
</reference>
<name>A0A0C9SS89_PAXIN</name>
<keyword evidence="2" id="KW-1185">Reference proteome</keyword>
<accession>A0A0C9SS89</accession>
<sequence>MNYWEGQEFQSLEEWLHRYDYPALDPLDWAQRLWDAIWGSSDSVFTRDDITRSSDSLKDVDLPDSCWIAKGSPDELGSFQTNAIYIREDYLRILRQIISCVEVKNHSTSMDVDDNEPRGDAELQILNPFTTTREFKLGQAIILTGSPGIGKTMFLHVLLRLLLQAKQSILLQIAPEEILLFSEFGVHELRNADNRSRAAVQLYNLIPRAWCLVDSNTHIIEPSLFIVQSSFTIVVAASPRAERQDWVWKRPPSDGGIKLCFKPFTLEEAIISAQFQIRTHPTEHQLKYWFDRFIPSARTAFTWARNPQVYEAWRLDASLDTLHDKKLTASRFAVDFACPVQAFDELPHHIFAHYPDAPDELTATCQIATRYLADKVITKLDELTDDNRYDLYRTYLSVLPLKVAAGSCLEILFHQDVQTRHSWKLREMQSSTMRSMVHYTFDADEEPSHHLVLKVCGTLDVCPNPPPSYEAGKLDVHHYNHEQLRSRQDLKPNVLYIPTARNESTLDSFFYNGESAILFQITVASDHGIKASGIDFIRTVLDINTVTYIAVIPLLGSPPRHSPKFLINKKLHSQYNDIQYYALQYSR</sequence>
<dbReference type="EMBL" id="KN819389">
    <property type="protein sequence ID" value="KIJ11034.1"/>
    <property type="molecule type" value="Genomic_DNA"/>
</dbReference>
<dbReference type="PANTHER" id="PTHR33129">
    <property type="entry name" value="PROTEIN KINASE DOMAIN-CONTAINING PROTEIN-RELATED"/>
    <property type="match status" value="1"/>
</dbReference>
<evidence type="ECO:0000313" key="1">
    <source>
        <dbReference type="EMBL" id="KIJ11034.1"/>
    </source>
</evidence>
<protein>
    <submittedName>
        <fullName evidence="1">Uncharacterized protein</fullName>
    </submittedName>
</protein>
<dbReference type="AlphaFoldDB" id="A0A0C9SS89"/>
<dbReference type="OrthoDB" id="2649935at2759"/>
<evidence type="ECO:0000313" key="2">
    <source>
        <dbReference type="Proteomes" id="UP000053647"/>
    </source>
</evidence>